<organism evidence="2 3">
    <name type="scientific">Polyrhizophydium stewartii</name>
    <dbReference type="NCBI Taxonomy" id="2732419"/>
    <lineage>
        <taxon>Eukaryota</taxon>
        <taxon>Fungi</taxon>
        <taxon>Fungi incertae sedis</taxon>
        <taxon>Chytridiomycota</taxon>
        <taxon>Chytridiomycota incertae sedis</taxon>
        <taxon>Chytridiomycetes</taxon>
        <taxon>Rhizophydiales</taxon>
        <taxon>Rhizophydiales incertae sedis</taxon>
        <taxon>Polyrhizophydium</taxon>
    </lineage>
</organism>
<dbReference type="EMBL" id="JADGIZ020000073">
    <property type="protein sequence ID" value="KAL2912217.1"/>
    <property type="molecule type" value="Genomic_DNA"/>
</dbReference>
<evidence type="ECO:0000256" key="1">
    <source>
        <dbReference type="SAM" id="Phobius"/>
    </source>
</evidence>
<feature type="transmembrane region" description="Helical" evidence="1">
    <location>
        <begin position="38"/>
        <end position="54"/>
    </location>
</feature>
<name>A0ABR4MY62_9FUNG</name>
<keyword evidence="3" id="KW-1185">Reference proteome</keyword>
<keyword evidence="1" id="KW-1133">Transmembrane helix</keyword>
<dbReference type="Proteomes" id="UP001527925">
    <property type="component" value="Unassembled WGS sequence"/>
</dbReference>
<evidence type="ECO:0000313" key="2">
    <source>
        <dbReference type="EMBL" id="KAL2912217.1"/>
    </source>
</evidence>
<accession>A0ABR4MY62</accession>
<keyword evidence="1" id="KW-0472">Membrane</keyword>
<protein>
    <submittedName>
        <fullName evidence="2">Uncharacterized protein</fullName>
    </submittedName>
</protein>
<dbReference type="Gene3D" id="1.20.1740.10">
    <property type="entry name" value="Amino acid/polyamine transporter I"/>
    <property type="match status" value="1"/>
</dbReference>
<feature type="transmembrane region" description="Helical" evidence="1">
    <location>
        <begin position="104"/>
        <end position="127"/>
    </location>
</feature>
<feature type="transmembrane region" description="Helical" evidence="1">
    <location>
        <begin position="61"/>
        <end position="84"/>
    </location>
</feature>
<keyword evidence="1" id="KW-0812">Transmembrane</keyword>
<evidence type="ECO:0000313" key="3">
    <source>
        <dbReference type="Proteomes" id="UP001527925"/>
    </source>
</evidence>
<gene>
    <name evidence="2" type="ORF">HK105_208285</name>
</gene>
<reference evidence="2 3" key="1">
    <citation type="submission" date="2023-09" db="EMBL/GenBank/DDBJ databases">
        <title>Pangenome analysis of Batrachochytrium dendrobatidis and related Chytrids.</title>
        <authorList>
            <person name="Yacoub M.N."/>
            <person name="Stajich J.E."/>
            <person name="James T.Y."/>
        </authorList>
    </citation>
    <scope>NUCLEOTIDE SEQUENCE [LARGE SCALE GENOMIC DNA]</scope>
    <source>
        <strain evidence="2 3">JEL0888</strain>
    </source>
</reference>
<feature type="transmembrane region" description="Helical" evidence="1">
    <location>
        <begin position="7"/>
        <end position="26"/>
    </location>
</feature>
<proteinExistence type="predicted"/>
<comment type="caution">
    <text evidence="2">The sequence shown here is derived from an EMBL/GenBank/DDBJ whole genome shotgun (WGS) entry which is preliminary data.</text>
</comment>
<sequence length="141" mass="15288">MILGFAYCLELLMLAGQGVLYIGYAMTDIFQTPVAAEPAWWFLSLVLCVGINLRPRLFFGVNAALTAVSTAILLIIFAIQVKFVDFGAAFDAVPEAQSRQFSSWFLPFGLSGVAEAIPAAMFLYVGFEGLLIRVDSTHGVV</sequence>